<dbReference type="GO" id="GO:0005524">
    <property type="term" value="F:ATP binding"/>
    <property type="evidence" value="ECO:0007669"/>
    <property type="project" value="UniProtKB-KW"/>
</dbReference>
<dbReference type="GO" id="GO:0004326">
    <property type="term" value="F:tetrahydrofolylpolyglutamate synthase activity"/>
    <property type="evidence" value="ECO:0007669"/>
    <property type="project" value="InterPro"/>
</dbReference>
<organism evidence="5 6">
    <name type="scientific">Acrocarpospora pleiomorpha</name>
    <dbReference type="NCBI Taxonomy" id="90975"/>
    <lineage>
        <taxon>Bacteria</taxon>
        <taxon>Bacillati</taxon>
        <taxon>Actinomycetota</taxon>
        <taxon>Actinomycetes</taxon>
        <taxon>Streptosporangiales</taxon>
        <taxon>Streptosporangiaceae</taxon>
        <taxon>Acrocarpospora</taxon>
    </lineage>
</organism>
<dbReference type="Proteomes" id="UP000377595">
    <property type="component" value="Unassembled WGS sequence"/>
</dbReference>
<dbReference type="OrthoDB" id="4961544at2"/>
<dbReference type="GO" id="GO:0008841">
    <property type="term" value="F:dihydrofolate synthase activity"/>
    <property type="evidence" value="ECO:0007669"/>
    <property type="project" value="TreeGrafter"/>
</dbReference>
<keyword evidence="2" id="KW-0436">Ligase</keyword>
<sequence length="409" mass="43700">MSSDSAFFADWRSRPDASRRSLERARQLLRLIGLSGASVPVLTVVGSKGKGTAATYASAFLAASGARVVTVTSPGLRSNRERIRLDGAAISAAELTSLGDRIARGLQRLPGRDRLPGHLAPAGLFTIAGVLFAEQVEADYLVLEAGMGGGSDEVSIFPALVVAIAQIFAEHVGVLGDTPVEIAREKASVVSSQTEAVLSLPQEPPVQEAIEMVVRQKANLKLDILDADALPAELLPPSYGRWNAELGCAAASTTVSLLGRNSPAPRDLHRVLESVRLPGRLSHHVVPDSETEVYVDSAISRAGIATALMMAHQRWDTIDHVLLCLPDHKDVDGAITELADYPVTFVRLADAHFSFTKALPDKWPVVDEKEITPTFLSGLGKRVLSLGTVFFSGMLLNVLNAPTERLFVP</sequence>
<evidence type="ECO:0000256" key="1">
    <source>
        <dbReference type="ARBA" id="ARBA00008276"/>
    </source>
</evidence>
<dbReference type="InterPro" id="IPR036565">
    <property type="entry name" value="Mur-like_cat_sf"/>
</dbReference>
<proteinExistence type="inferred from homology"/>
<dbReference type="SUPFAM" id="SSF53623">
    <property type="entry name" value="MurD-like peptide ligases, catalytic domain"/>
    <property type="match status" value="1"/>
</dbReference>
<dbReference type="PANTHER" id="PTHR11136">
    <property type="entry name" value="FOLYLPOLYGLUTAMATE SYNTHASE-RELATED"/>
    <property type="match status" value="1"/>
</dbReference>
<keyword evidence="6" id="KW-1185">Reference proteome</keyword>
<dbReference type="InterPro" id="IPR001645">
    <property type="entry name" value="Folylpolyglutamate_synth"/>
</dbReference>
<keyword evidence="4" id="KW-0067">ATP-binding</keyword>
<dbReference type="PANTHER" id="PTHR11136:SF0">
    <property type="entry name" value="DIHYDROFOLATE SYNTHETASE-RELATED"/>
    <property type="match status" value="1"/>
</dbReference>
<evidence type="ECO:0000313" key="5">
    <source>
        <dbReference type="EMBL" id="GES22656.1"/>
    </source>
</evidence>
<comment type="similarity">
    <text evidence="1">Belongs to the folylpolyglutamate synthase family.</text>
</comment>
<evidence type="ECO:0000256" key="4">
    <source>
        <dbReference type="ARBA" id="ARBA00022840"/>
    </source>
</evidence>
<comment type="caution">
    <text evidence="5">The sequence shown here is derived from an EMBL/GenBank/DDBJ whole genome shotgun (WGS) entry which is preliminary data.</text>
</comment>
<gene>
    <name evidence="5" type="ORF">Aple_055540</name>
</gene>
<dbReference type="AlphaFoldDB" id="A0A5M3XPJ3"/>
<dbReference type="RefSeq" id="WP_155347594.1">
    <property type="nucleotide sequence ID" value="NZ_BAAAHM010000035.1"/>
</dbReference>
<reference evidence="5 6" key="1">
    <citation type="submission" date="2019-10" db="EMBL/GenBank/DDBJ databases">
        <title>Whole genome shotgun sequence of Acrocarpospora pleiomorpha NBRC 16267.</title>
        <authorList>
            <person name="Ichikawa N."/>
            <person name="Kimura A."/>
            <person name="Kitahashi Y."/>
            <person name="Komaki H."/>
            <person name="Oguchi A."/>
        </authorList>
    </citation>
    <scope>NUCLEOTIDE SEQUENCE [LARGE SCALE GENOMIC DNA]</scope>
    <source>
        <strain evidence="5 6">NBRC 16267</strain>
    </source>
</reference>
<evidence type="ECO:0000313" key="6">
    <source>
        <dbReference type="Proteomes" id="UP000377595"/>
    </source>
</evidence>
<name>A0A5M3XPJ3_9ACTN</name>
<dbReference type="Gene3D" id="3.40.1190.10">
    <property type="entry name" value="Mur-like, catalytic domain"/>
    <property type="match status" value="1"/>
</dbReference>
<dbReference type="EMBL" id="BLAF01000032">
    <property type="protein sequence ID" value="GES22656.1"/>
    <property type="molecule type" value="Genomic_DNA"/>
</dbReference>
<accession>A0A5M3XPJ3</accession>
<evidence type="ECO:0000256" key="2">
    <source>
        <dbReference type="ARBA" id="ARBA00022598"/>
    </source>
</evidence>
<evidence type="ECO:0000256" key="3">
    <source>
        <dbReference type="ARBA" id="ARBA00022741"/>
    </source>
</evidence>
<dbReference type="GO" id="GO:0005737">
    <property type="term" value="C:cytoplasm"/>
    <property type="evidence" value="ECO:0007669"/>
    <property type="project" value="TreeGrafter"/>
</dbReference>
<protein>
    <submittedName>
        <fullName evidence="5">Uncharacterized protein</fullName>
    </submittedName>
</protein>
<keyword evidence="3" id="KW-0547">Nucleotide-binding</keyword>